<protein>
    <submittedName>
        <fullName evidence="1">Uncharacterized protein</fullName>
    </submittedName>
</protein>
<reference evidence="1 2" key="1">
    <citation type="submission" date="2011-08" db="EMBL/GenBank/DDBJ databases">
        <title>The genome of the obligate endobacterium of an arbuscular mycorrhizal fungus reveals an interphylum network of nutritional interactions.</title>
        <authorList>
            <person name="Ghignone S."/>
            <person name="Salvioli A."/>
            <person name="Anca I."/>
            <person name="Lumini E."/>
            <person name="Ortu G."/>
            <person name="Petiti L."/>
            <person name="Cruveiller S."/>
            <person name="Bianciotto V."/>
            <person name="Piffanelli P."/>
            <person name="Lanfranco L."/>
            <person name="Bonfante P."/>
        </authorList>
    </citation>
    <scope>NUCLEOTIDE SEQUENCE [LARGE SCALE GENOMIC DNA]</scope>
    <source>
        <strain evidence="1 2">BEG34</strain>
    </source>
</reference>
<proteinExistence type="predicted"/>
<dbReference type="RefSeq" id="WP_006681970.1">
    <property type="nucleotide sequence ID" value="NZ_CAFB01000026.1"/>
</dbReference>
<name>G2J7D2_9BURK</name>
<gene>
    <name evidence="1" type="ORF">CAGGBEG34_1230005</name>
</gene>
<dbReference type="EMBL" id="CAFB01000026">
    <property type="protein sequence ID" value="CCD28677.1"/>
    <property type="molecule type" value="Genomic_DNA"/>
</dbReference>
<evidence type="ECO:0000313" key="1">
    <source>
        <dbReference type="EMBL" id="CCD28677.1"/>
    </source>
</evidence>
<accession>G2J7D2</accession>
<sequence length="71" mass="8271">MNFLICVNNKGYEASLEVRKLYRCLDDAHADALDMVRVVDESGEDYLYPAKRFQPIRITKQLEHQLFTHAA</sequence>
<dbReference type="AlphaFoldDB" id="G2J7D2"/>
<evidence type="ECO:0000313" key="2">
    <source>
        <dbReference type="Proteomes" id="UP000054051"/>
    </source>
</evidence>
<dbReference type="Proteomes" id="UP000054051">
    <property type="component" value="Unassembled WGS sequence"/>
</dbReference>
<organism evidence="1 2">
    <name type="scientific">Candidatus Glomeribacter gigasporarum BEG34</name>
    <dbReference type="NCBI Taxonomy" id="1070319"/>
    <lineage>
        <taxon>Bacteria</taxon>
        <taxon>Pseudomonadati</taxon>
        <taxon>Pseudomonadota</taxon>
        <taxon>Betaproteobacteria</taxon>
        <taxon>Burkholderiales</taxon>
        <taxon>Burkholderiaceae</taxon>
        <taxon>Candidatus Glomeribacter</taxon>
    </lineage>
</organism>
<keyword evidence="2" id="KW-1185">Reference proteome</keyword>
<dbReference type="eggNOG" id="ENOG503339X">
    <property type="taxonomic scope" value="Bacteria"/>
</dbReference>
<comment type="caution">
    <text evidence="1">The sequence shown here is derived from an EMBL/GenBank/DDBJ whole genome shotgun (WGS) entry which is preliminary data.</text>
</comment>
<dbReference type="OrthoDB" id="5569763at2"/>